<evidence type="ECO:0000256" key="4">
    <source>
        <dbReference type="HAMAP-Rule" id="MF_00243"/>
    </source>
</evidence>
<dbReference type="KEGG" id="pfm:Pyrfu_1534"/>
<comment type="subcellular location">
    <subcellularLocation>
        <location evidence="4">Cytoplasm</location>
    </subcellularLocation>
</comment>
<dbReference type="PANTHER" id="PTHR21342:SF0">
    <property type="entry name" value="BIFUNCTIONAL NMN ADENYLYLTRANSFERASE_NUDIX HYDROLASE"/>
    <property type="match status" value="1"/>
</dbReference>
<keyword evidence="2 4" id="KW-0808">Transferase</keyword>
<dbReference type="Gene3D" id="3.40.50.620">
    <property type="entry name" value="HUPs"/>
    <property type="match status" value="1"/>
</dbReference>
<keyword evidence="4" id="KW-0547">Nucleotide-binding</keyword>
<dbReference type="NCBIfam" id="TIGR00125">
    <property type="entry name" value="cyt_tran_rel"/>
    <property type="match status" value="1"/>
</dbReference>
<feature type="domain" description="Cytidyltransferase-like" evidence="6">
    <location>
        <begin position="6"/>
        <end position="138"/>
    </location>
</feature>
<protein>
    <recommendedName>
        <fullName evidence="4 5">Nicotinamide-nucleotide adenylyltransferase</fullName>
        <ecNumber evidence="4 5">2.7.7.1</ecNumber>
    </recommendedName>
    <alternativeName>
        <fullName evidence="4">NAD(+) diphosphorylase</fullName>
    </alternativeName>
    <alternativeName>
        <fullName evidence="4">NAD(+) pyrophosphorylase</fullName>
    </alternativeName>
    <alternativeName>
        <fullName evidence="4">NMN adenylyltransferase</fullName>
    </alternativeName>
</protein>
<dbReference type="GO" id="GO:0000309">
    <property type="term" value="F:nicotinamide-nucleotide adenylyltransferase activity"/>
    <property type="evidence" value="ECO:0007669"/>
    <property type="project" value="UniProtKB-UniRule"/>
</dbReference>
<gene>
    <name evidence="7" type="ordered locus">Pyrfu_1534</name>
</gene>
<evidence type="ECO:0000256" key="5">
    <source>
        <dbReference type="NCBIfam" id="TIGR01527"/>
    </source>
</evidence>
<dbReference type="PANTHER" id="PTHR21342">
    <property type="entry name" value="PHOSPHOPANTETHEINE ADENYLYLTRANSFERASE"/>
    <property type="match status" value="1"/>
</dbReference>
<dbReference type="InParanoid" id="G0EHN8"/>
<reference evidence="7 8" key="1">
    <citation type="journal article" date="2011" name="Stand. Genomic Sci.">
        <title>Complete genome sequence of the hyperthermophilic chemolithoautotroph Pyrolobus fumarii type strain (1A).</title>
        <authorList>
            <person name="Anderson I."/>
            <person name="Goker M."/>
            <person name="Nolan M."/>
            <person name="Lucas S."/>
            <person name="Hammon N."/>
            <person name="Deshpande S."/>
            <person name="Cheng J.F."/>
            <person name="Tapia R."/>
            <person name="Han C."/>
            <person name="Goodwin L."/>
            <person name="Pitluck S."/>
            <person name="Huntemann M."/>
            <person name="Liolios K."/>
            <person name="Ivanova N."/>
            <person name="Pagani I."/>
            <person name="Mavromatis K."/>
            <person name="Ovchinikova G."/>
            <person name="Pati A."/>
            <person name="Chen A."/>
            <person name="Palaniappan K."/>
            <person name="Land M."/>
            <person name="Hauser L."/>
            <person name="Brambilla E.M."/>
            <person name="Huber H."/>
            <person name="Yasawong M."/>
            <person name="Rohde M."/>
            <person name="Spring S."/>
            <person name="Abt B."/>
            <person name="Sikorski J."/>
            <person name="Wirth R."/>
            <person name="Detter J.C."/>
            <person name="Woyke T."/>
            <person name="Bristow J."/>
            <person name="Eisen J.A."/>
            <person name="Markowitz V."/>
            <person name="Hugenholtz P."/>
            <person name="Kyrpides N.C."/>
            <person name="Klenk H.P."/>
            <person name="Lapidus A."/>
        </authorList>
    </citation>
    <scope>NUCLEOTIDE SEQUENCE [LARGE SCALE GENOMIC DNA]</scope>
    <source>
        <strain evidence="8">DSM 11204 / 1A</strain>
    </source>
</reference>
<dbReference type="Proteomes" id="UP000001037">
    <property type="component" value="Chromosome"/>
</dbReference>
<dbReference type="AlphaFoldDB" id="G0EHN8"/>
<keyword evidence="4" id="KW-0067">ATP-binding</keyword>
<organism evidence="7 8">
    <name type="scientific">Pyrolobus fumarii (strain DSM 11204 / 1A)</name>
    <dbReference type="NCBI Taxonomy" id="694429"/>
    <lineage>
        <taxon>Archaea</taxon>
        <taxon>Thermoproteota</taxon>
        <taxon>Thermoprotei</taxon>
        <taxon>Desulfurococcales</taxon>
        <taxon>Pyrodictiaceae</taxon>
        <taxon>Pyrolobus</taxon>
    </lineage>
</organism>
<dbReference type="GO" id="GO:0005524">
    <property type="term" value="F:ATP binding"/>
    <property type="evidence" value="ECO:0007669"/>
    <property type="project" value="UniProtKB-KW"/>
</dbReference>
<dbReference type="SUPFAM" id="SSF52374">
    <property type="entry name" value="Nucleotidylyl transferase"/>
    <property type="match status" value="1"/>
</dbReference>
<evidence type="ECO:0000256" key="2">
    <source>
        <dbReference type="ARBA" id="ARBA00022679"/>
    </source>
</evidence>
<dbReference type="InterPro" id="IPR004821">
    <property type="entry name" value="Cyt_trans-like"/>
</dbReference>
<dbReference type="GO" id="GO:0005737">
    <property type="term" value="C:cytoplasm"/>
    <property type="evidence" value="ECO:0007669"/>
    <property type="project" value="UniProtKB-SubCell"/>
</dbReference>
<dbReference type="Pfam" id="PF01467">
    <property type="entry name" value="CTP_transf_like"/>
    <property type="match status" value="1"/>
</dbReference>
<dbReference type="InterPro" id="IPR006418">
    <property type="entry name" value="NMN_Atrans_arc"/>
</dbReference>
<keyword evidence="4" id="KW-0662">Pyridine nucleotide biosynthesis</keyword>
<dbReference type="RefSeq" id="WP_014027068.1">
    <property type="nucleotide sequence ID" value="NC_015931.1"/>
</dbReference>
<evidence type="ECO:0000256" key="3">
    <source>
        <dbReference type="ARBA" id="ARBA00022695"/>
    </source>
</evidence>
<dbReference type="InterPro" id="IPR014729">
    <property type="entry name" value="Rossmann-like_a/b/a_fold"/>
</dbReference>
<evidence type="ECO:0000256" key="1">
    <source>
        <dbReference type="ARBA" id="ARBA00010124"/>
    </source>
</evidence>
<dbReference type="eggNOG" id="arCOG00972">
    <property type="taxonomic scope" value="Archaea"/>
</dbReference>
<dbReference type="HOGENOM" id="CLU_108783_0_0_2"/>
<dbReference type="OrthoDB" id="264480at2157"/>
<comment type="catalytic activity">
    <reaction evidence="4">
        <text>beta-nicotinamide D-ribonucleotide + ATP + H(+) = diphosphate + NAD(+)</text>
        <dbReference type="Rhea" id="RHEA:21360"/>
        <dbReference type="ChEBI" id="CHEBI:14649"/>
        <dbReference type="ChEBI" id="CHEBI:15378"/>
        <dbReference type="ChEBI" id="CHEBI:30616"/>
        <dbReference type="ChEBI" id="CHEBI:33019"/>
        <dbReference type="ChEBI" id="CHEBI:57540"/>
        <dbReference type="EC" id="2.7.7.1"/>
    </reaction>
</comment>
<dbReference type="GeneID" id="11138721"/>
<evidence type="ECO:0000313" key="8">
    <source>
        <dbReference type="Proteomes" id="UP000001037"/>
    </source>
</evidence>
<dbReference type="NCBIfam" id="NF002243">
    <property type="entry name" value="PRK01153.1"/>
    <property type="match status" value="1"/>
</dbReference>
<comment type="pathway">
    <text evidence="4">Cofactor biosynthesis; NAD(+) biosynthesis; NAD(+) from nicotinamide D-ribonucleotide: step 1/1.</text>
</comment>
<evidence type="ECO:0000313" key="7">
    <source>
        <dbReference type="EMBL" id="AEM39391.1"/>
    </source>
</evidence>
<sequence>MVRRTLFFGRFQPFHLGHLMVVKWALEERKYDEIVIMVGMASESHTPRNPFTAGERIWMIREALREAGIDLSRIITATLPTMEVHVGAAHYVLTHVPPVESIITRNPVIARVFREAGIKVEKPPAFNRNELRGEHIRRLIAAGGAWEHLVPPAVVRIIREIDGVARIREITTED</sequence>
<dbReference type="UniPathway" id="UPA00253">
    <property type="reaction ID" value="UER00600"/>
</dbReference>
<keyword evidence="8" id="KW-1185">Reference proteome</keyword>
<dbReference type="HAMAP" id="MF_00243">
    <property type="entry name" value="NMN_adenylyltr"/>
    <property type="match status" value="1"/>
</dbReference>
<dbReference type="NCBIfam" id="TIGR01527">
    <property type="entry name" value="arch_NMN_Atrans"/>
    <property type="match status" value="1"/>
</dbReference>
<dbReference type="GO" id="GO:0009435">
    <property type="term" value="P:NAD+ biosynthetic process"/>
    <property type="evidence" value="ECO:0007669"/>
    <property type="project" value="UniProtKB-UniRule"/>
</dbReference>
<dbReference type="EC" id="2.7.7.1" evidence="4 5"/>
<keyword evidence="4" id="KW-0963">Cytoplasm</keyword>
<keyword evidence="4" id="KW-0520">NAD</keyword>
<proteinExistence type="inferred from homology"/>
<dbReference type="STRING" id="694429.Pyrfu_1534"/>
<dbReference type="EMBL" id="CP002838">
    <property type="protein sequence ID" value="AEM39391.1"/>
    <property type="molecule type" value="Genomic_DNA"/>
</dbReference>
<evidence type="ECO:0000259" key="6">
    <source>
        <dbReference type="Pfam" id="PF01467"/>
    </source>
</evidence>
<accession>G0EHN8</accession>
<comment type="similarity">
    <text evidence="1 4">Belongs to the archaeal NMN adenylyltransferase family.</text>
</comment>
<name>G0EHN8_PYRF1</name>
<keyword evidence="3 4" id="KW-0548">Nucleotidyltransferase</keyword>